<reference evidence="9" key="1">
    <citation type="submission" date="2020-09" db="EMBL/GenBank/DDBJ databases">
        <title>Pelagicoccus enzymogenes sp. nov. with an EPS production, isolated from marine sediment.</title>
        <authorList>
            <person name="Feng X."/>
        </authorList>
    </citation>
    <scope>NUCLEOTIDE SEQUENCE</scope>
    <source>
        <strain evidence="9">NFK12</strain>
    </source>
</reference>
<dbReference type="Gene3D" id="1.10.8.60">
    <property type="match status" value="1"/>
</dbReference>
<dbReference type="Pfam" id="PF00158">
    <property type="entry name" value="Sigma54_activat"/>
    <property type="match status" value="1"/>
</dbReference>
<dbReference type="SMART" id="SM00382">
    <property type="entry name" value="AAA"/>
    <property type="match status" value="1"/>
</dbReference>
<dbReference type="InterPro" id="IPR003593">
    <property type="entry name" value="AAA+_ATPase"/>
</dbReference>
<dbReference type="PROSITE" id="PS00688">
    <property type="entry name" value="SIGMA54_INTERACT_3"/>
    <property type="match status" value="1"/>
</dbReference>
<evidence type="ECO:0000259" key="8">
    <source>
        <dbReference type="PROSITE" id="PS50110"/>
    </source>
</evidence>
<dbReference type="InterPro" id="IPR002078">
    <property type="entry name" value="Sigma_54_int"/>
</dbReference>
<dbReference type="Gene3D" id="1.10.10.60">
    <property type="entry name" value="Homeodomain-like"/>
    <property type="match status" value="1"/>
</dbReference>
<protein>
    <submittedName>
        <fullName evidence="9">Sigma-54-dependent Fis family transcriptional regulator</fullName>
    </submittedName>
</protein>
<dbReference type="GO" id="GO:0043565">
    <property type="term" value="F:sequence-specific DNA binding"/>
    <property type="evidence" value="ECO:0007669"/>
    <property type="project" value="InterPro"/>
</dbReference>
<evidence type="ECO:0000313" key="10">
    <source>
        <dbReference type="Proteomes" id="UP000622317"/>
    </source>
</evidence>
<evidence type="ECO:0000256" key="6">
    <source>
        <dbReference type="PROSITE-ProRule" id="PRU00169"/>
    </source>
</evidence>
<evidence type="ECO:0000256" key="5">
    <source>
        <dbReference type="ARBA" id="ARBA00023163"/>
    </source>
</evidence>
<organism evidence="9 10">
    <name type="scientific">Pelagicoccus enzymogenes</name>
    <dbReference type="NCBI Taxonomy" id="2773457"/>
    <lineage>
        <taxon>Bacteria</taxon>
        <taxon>Pseudomonadati</taxon>
        <taxon>Verrucomicrobiota</taxon>
        <taxon>Opitutia</taxon>
        <taxon>Puniceicoccales</taxon>
        <taxon>Pelagicoccaceae</taxon>
        <taxon>Pelagicoccus</taxon>
    </lineage>
</organism>
<dbReference type="Gene3D" id="3.40.50.2300">
    <property type="match status" value="1"/>
</dbReference>
<dbReference type="CDD" id="cd00009">
    <property type="entry name" value="AAA"/>
    <property type="match status" value="1"/>
</dbReference>
<accession>A0A927F7B2</accession>
<dbReference type="InterPro" id="IPR025944">
    <property type="entry name" value="Sigma_54_int_dom_CS"/>
</dbReference>
<keyword evidence="3" id="KW-0805">Transcription regulation</keyword>
<keyword evidence="10" id="KW-1185">Reference proteome</keyword>
<sequence>MPRTAKLPSILAADDDVVVQRLVAHSFEAAGLYVTVYESGKALLDNVNEDTLVCLVDMVMPEVSGMDCLRAIKKKFPNTEVVILTNVNDASNAIEAMRQGAFDYLTKPFDPDELCLSVRKAMQLAKASRENEGLREAVNSAPSLGSSPLVGDAPSIARILKIGNRIAKSKNSVLINGESGTGKGVMARYLHSISDRADKPFITVSCPSLPKDLLESEMFGHEKGAFSGAIQKRLGKVELAHGGTLFLDEIGEMSLDLQPKLLSFIQERTFYRVGGEKQHEADVRIIAATNRDLQQMSQDGGFREDLYFRLNVLPITMPPLRERPGDTLLLAQHFLKRAAKREASPAPSLSVEAAQALQAHDWPGNVRELENVIERAFTLREEEDSIQGEDLPAELRAAKSQASTATPSLAGKTLSEIEKIAIEQTLEHCKGNKAESARMLGISEKSIYNKMKRFQSGS</sequence>
<dbReference type="PANTHER" id="PTHR32071">
    <property type="entry name" value="TRANSCRIPTIONAL REGULATORY PROTEIN"/>
    <property type="match status" value="1"/>
</dbReference>
<evidence type="ECO:0000259" key="7">
    <source>
        <dbReference type="PROSITE" id="PS50045"/>
    </source>
</evidence>
<evidence type="ECO:0000313" key="9">
    <source>
        <dbReference type="EMBL" id="MBD5778278.1"/>
    </source>
</evidence>
<dbReference type="PANTHER" id="PTHR32071:SF21">
    <property type="entry name" value="TRANSCRIPTIONAL REGULATORY PROTEIN FLGR"/>
    <property type="match status" value="1"/>
</dbReference>
<keyword evidence="5" id="KW-0804">Transcription</keyword>
<dbReference type="Pfam" id="PF25601">
    <property type="entry name" value="AAA_lid_14"/>
    <property type="match status" value="1"/>
</dbReference>
<dbReference type="Pfam" id="PF02954">
    <property type="entry name" value="HTH_8"/>
    <property type="match status" value="1"/>
</dbReference>
<dbReference type="SUPFAM" id="SSF52172">
    <property type="entry name" value="CheY-like"/>
    <property type="match status" value="1"/>
</dbReference>
<dbReference type="InterPro" id="IPR027417">
    <property type="entry name" value="P-loop_NTPase"/>
</dbReference>
<keyword evidence="4" id="KW-0238">DNA-binding</keyword>
<dbReference type="InterPro" id="IPR025662">
    <property type="entry name" value="Sigma_54_int_dom_ATP-bd_1"/>
</dbReference>
<dbReference type="PROSITE" id="PS00676">
    <property type="entry name" value="SIGMA54_INTERACT_2"/>
    <property type="match status" value="1"/>
</dbReference>
<dbReference type="InterPro" id="IPR025943">
    <property type="entry name" value="Sigma_54_int_dom_ATP-bd_2"/>
</dbReference>
<dbReference type="Pfam" id="PF00072">
    <property type="entry name" value="Response_reg"/>
    <property type="match status" value="1"/>
</dbReference>
<comment type="caution">
    <text evidence="9">The sequence shown here is derived from an EMBL/GenBank/DDBJ whole genome shotgun (WGS) entry which is preliminary data.</text>
</comment>
<feature type="domain" description="Response regulatory" evidence="8">
    <location>
        <begin position="9"/>
        <end position="122"/>
    </location>
</feature>
<dbReference type="InterPro" id="IPR058031">
    <property type="entry name" value="AAA_lid_NorR"/>
</dbReference>
<dbReference type="InterPro" id="IPR011006">
    <property type="entry name" value="CheY-like_superfamily"/>
</dbReference>
<dbReference type="InterPro" id="IPR001789">
    <property type="entry name" value="Sig_transdc_resp-reg_receiver"/>
</dbReference>
<evidence type="ECO:0000256" key="4">
    <source>
        <dbReference type="ARBA" id="ARBA00023125"/>
    </source>
</evidence>
<dbReference type="SUPFAM" id="SSF46689">
    <property type="entry name" value="Homeodomain-like"/>
    <property type="match status" value="1"/>
</dbReference>
<dbReference type="SMART" id="SM00448">
    <property type="entry name" value="REC"/>
    <property type="match status" value="1"/>
</dbReference>
<dbReference type="GO" id="GO:0006355">
    <property type="term" value="P:regulation of DNA-templated transcription"/>
    <property type="evidence" value="ECO:0007669"/>
    <property type="project" value="InterPro"/>
</dbReference>
<dbReference type="PRINTS" id="PR01590">
    <property type="entry name" value="HTHFIS"/>
</dbReference>
<dbReference type="PROSITE" id="PS00675">
    <property type="entry name" value="SIGMA54_INTERACT_1"/>
    <property type="match status" value="1"/>
</dbReference>
<dbReference type="SUPFAM" id="SSF52540">
    <property type="entry name" value="P-loop containing nucleoside triphosphate hydrolases"/>
    <property type="match status" value="1"/>
</dbReference>
<dbReference type="Gene3D" id="3.40.50.300">
    <property type="entry name" value="P-loop containing nucleotide triphosphate hydrolases"/>
    <property type="match status" value="1"/>
</dbReference>
<dbReference type="InterPro" id="IPR002197">
    <property type="entry name" value="HTH_Fis"/>
</dbReference>
<proteinExistence type="predicted"/>
<dbReference type="FunFam" id="3.40.50.300:FF:000006">
    <property type="entry name" value="DNA-binding transcriptional regulator NtrC"/>
    <property type="match status" value="1"/>
</dbReference>
<gene>
    <name evidence="9" type="ORF">IEN85_02070</name>
</gene>
<dbReference type="RefSeq" id="WP_191615411.1">
    <property type="nucleotide sequence ID" value="NZ_JACYFG010000003.1"/>
</dbReference>
<evidence type="ECO:0000256" key="1">
    <source>
        <dbReference type="ARBA" id="ARBA00022741"/>
    </source>
</evidence>
<evidence type="ECO:0000256" key="2">
    <source>
        <dbReference type="ARBA" id="ARBA00022840"/>
    </source>
</evidence>
<dbReference type="GO" id="GO:0005524">
    <property type="term" value="F:ATP binding"/>
    <property type="evidence" value="ECO:0007669"/>
    <property type="project" value="UniProtKB-KW"/>
</dbReference>
<keyword evidence="2" id="KW-0067">ATP-binding</keyword>
<dbReference type="PROSITE" id="PS50045">
    <property type="entry name" value="SIGMA54_INTERACT_4"/>
    <property type="match status" value="1"/>
</dbReference>
<feature type="modified residue" description="4-aspartylphosphate" evidence="6">
    <location>
        <position position="57"/>
    </location>
</feature>
<keyword evidence="1" id="KW-0547">Nucleotide-binding</keyword>
<dbReference type="AlphaFoldDB" id="A0A927F7B2"/>
<feature type="domain" description="Sigma-54 factor interaction" evidence="7">
    <location>
        <begin position="149"/>
        <end position="378"/>
    </location>
</feature>
<keyword evidence="6" id="KW-0597">Phosphoprotein</keyword>
<name>A0A927F7B2_9BACT</name>
<dbReference type="PROSITE" id="PS50110">
    <property type="entry name" value="RESPONSE_REGULATORY"/>
    <property type="match status" value="1"/>
</dbReference>
<dbReference type="GO" id="GO:0000160">
    <property type="term" value="P:phosphorelay signal transduction system"/>
    <property type="evidence" value="ECO:0007669"/>
    <property type="project" value="InterPro"/>
</dbReference>
<dbReference type="Proteomes" id="UP000622317">
    <property type="component" value="Unassembled WGS sequence"/>
</dbReference>
<evidence type="ECO:0000256" key="3">
    <source>
        <dbReference type="ARBA" id="ARBA00023015"/>
    </source>
</evidence>
<dbReference type="InterPro" id="IPR009057">
    <property type="entry name" value="Homeodomain-like_sf"/>
</dbReference>
<dbReference type="EMBL" id="JACYFG010000003">
    <property type="protein sequence ID" value="MBD5778278.1"/>
    <property type="molecule type" value="Genomic_DNA"/>
</dbReference>